<evidence type="ECO:0000313" key="8">
    <source>
        <dbReference type="RefSeq" id="XP_021832518.1"/>
    </source>
</evidence>
<keyword evidence="2" id="KW-0808">Transferase</keyword>
<keyword evidence="1" id="KW-0723">Serine/threonine-protein kinase</keyword>
<dbReference type="PANTHER" id="PTHR27002">
    <property type="entry name" value="RECEPTOR-LIKE SERINE/THREONINE-PROTEIN KINASE SD1-8"/>
    <property type="match status" value="1"/>
</dbReference>
<accession>A0A6P5TXL6</accession>
<dbReference type="InterPro" id="IPR011009">
    <property type="entry name" value="Kinase-like_dom_sf"/>
</dbReference>
<keyword evidence="6" id="KW-1133">Transmembrane helix</keyword>
<gene>
    <name evidence="8" type="primary">LOC110772395</name>
</gene>
<sequence length="130" mass="14594">MPNHKLIGFYLVLGEYAKKSNSSLSKKGKIAISLLAPVLLLVVFFWYCTVRRKKKGKQRQHKFALRLATGSAYLEDSSVDVDEIDESRINSDLPFFDLPTITAATNNFSVENKLGKGGFGSVYKVRIVDY</sequence>
<dbReference type="SUPFAM" id="SSF56112">
    <property type="entry name" value="Protein kinase-like (PK-like)"/>
    <property type="match status" value="1"/>
</dbReference>
<keyword evidence="6" id="KW-0472">Membrane</keyword>
<keyword evidence="7" id="KW-1185">Reference proteome</keyword>
<evidence type="ECO:0000256" key="1">
    <source>
        <dbReference type="ARBA" id="ARBA00022527"/>
    </source>
</evidence>
<keyword evidence="6" id="KW-0812">Transmembrane</keyword>
<name>A0A6P5TXL6_PRUAV</name>
<evidence type="ECO:0000256" key="3">
    <source>
        <dbReference type="ARBA" id="ARBA00022741"/>
    </source>
</evidence>
<dbReference type="GO" id="GO:0005886">
    <property type="term" value="C:plasma membrane"/>
    <property type="evidence" value="ECO:0007669"/>
    <property type="project" value="TreeGrafter"/>
</dbReference>
<evidence type="ECO:0000256" key="6">
    <source>
        <dbReference type="SAM" id="Phobius"/>
    </source>
</evidence>
<proteinExistence type="predicted"/>
<organism evidence="7 8">
    <name type="scientific">Prunus avium</name>
    <name type="common">Cherry</name>
    <name type="synonym">Cerasus avium</name>
    <dbReference type="NCBI Taxonomy" id="42229"/>
    <lineage>
        <taxon>Eukaryota</taxon>
        <taxon>Viridiplantae</taxon>
        <taxon>Streptophyta</taxon>
        <taxon>Embryophyta</taxon>
        <taxon>Tracheophyta</taxon>
        <taxon>Spermatophyta</taxon>
        <taxon>Magnoliopsida</taxon>
        <taxon>eudicotyledons</taxon>
        <taxon>Gunneridae</taxon>
        <taxon>Pentapetalae</taxon>
        <taxon>rosids</taxon>
        <taxon>fabids</taxon>
        <taxon>Rosales</taxon>
        <taxon>Rosaceae</taxon>
        <taxon>Amygdaloideae</taxon>
        <taxon>Amygdaleae</taxon>
        <taxon>Prunus</taxon>
    </lineage>
</organism>
<dbReference type="RefSeq" id="XP_021832518.1">
    <property type="nucleotide sequence ID" value="XM_021976826.1"/>
</dbReference>
<evidence type="ECO:0000313" key="7">
    <source>
        <dbReference type="Proteomes" id="UP000515124"/>
    </source>
</evidence>
<dbReference type="GO" id="GO:0004674">
    <property type="term" value="F:protein serine/threonine kinase activity"/>
    <property type="evidence" value="ECO:0007669"/>
    <property type="project" value="UniProtKB-KW"/>
</dbReference>
<dbReference type="KEGG" id="pavi:110772395"/>
<evidence type="ECO:0000256" key="4">
    <source>
        <dbReference type="ARBA" id="ARBA00022777"/>
    </source>
</evidence>
<dbReference type="AlphaFoldDB" id="A0A6P5TXL6"/>
<dbReference type="GO" id="GO:0005524">
    <property type="term" value="F:ATP binding"/>
    <property type="evidence" value="ECO:0007669"/>
    <property type="project" value="UniProtKB-KW"/>
</dbReference>
<feature type="transmembrane region" description="Helical" evidence="6">
    <location>
        <begin position="30"/>
        <end position="50"/>
    </location>
</feature>
<reference evidence="8" key="1">
    <citation type="submission" date="2025-08" db="UniProtKB">
        <authorList>
            <consortium name="RefSeq"/>
        </authorList>
    </citation>
    <scope>IDENTIFICATION</scope>
</reference>
<evidence type="ECO:0000256" key="5">
    <source>
        <dbReference type="ARBA" id="ARBA00022840"/>
    </source>
</evidence>
<dbReference type="Proteomes" id="UP000515124">
    <property type="component" value="Unplaced"/>
</dbReference>
<dbReference type="Gene3D" id="3.30.200.20">
    <property type="entry name" value="Phosphorylase Kinase, domain 1"/>
    <property type="match status" value="1"/>
</dbReference>
<dbReference type="GeneID" id="110772395"/>
<protein>
    <submittedName>
        <fullName evidence="8">G-type lectin S-receptor-like serine/threonine-protein kinase At1g11410</fullName>
    </submittedName>
</protein>
<evidence type="ECO:0000256" key="2">
    <source>
        <dbReference type="ARBA" id="ARBA00022679"/>
    </source>
</evidence>
<keyword evidence="4" id="KW-0418">Kinase</keyword>
<keyword evidence="3" id="KW-0547">Nucleotide-binding</keyword>
<keyword evidence="5" id="KW-0067">ATP-binding</keyword>
<dbReference type="PANTHER" id="PTHR27002:SF1095">
    <property type="entry name" value="G-TYPE LECTIN S-RECEPTOR-LIKE SERINE_THREONINE-PROTEIN KINASE RKS1"/>
    <property type="match status" value="1"/>
</dbReference>